<dbReference type="GO" id="GO:0009247">
    <property type="term" value="P:glycolipid biosynthetic process"/>
    <property type="evidence" value="ECO:0007669"/>
    <property type="project" value="UniProtKB-ARBA"/>
</dbReference>
<gene>
    <name evidence="7" type="ORF">HNR14_000033</name>
</gene>
<dbReference type="GO" id="GO:0005886">
    <property type="term" value="C:plasma membrane"/>
    <property type="evidence" value="ECO:0007669"/>
    <property type="project" value="UniProtKB-SubCell"/>
</dbReference>
<dbReference type="Proteomes" id="UP000521075">
    <property type="component" value="Unassembled WGS sequence"/>
</dbReference>
<reference evidence="7 8" key="1">
    <citation type="submission" date="2020-07" db="EMBL/GenBank/DDBJ databases">
        <title>Sequencing the genomes of 1000 actinobacteria strains.</title>
        <authorList>
            <person name="Klenk H.-P."/>
        </authorList>
    </citation>
    <scope>NUCLEOTIDE SEQUENCE [LARGE SCALE GENOMIC DNA]</scope>
    <source>
        <strain evidence="7 8">DSM 15166</strain>
    </source>
</reference>
<keyword evidence="2" id="KW-1003">Cell membrane</keyword>
<evidence type="ECO:0000256" key="5">
    <source>
        <dbReference type="ARBA" id="ARBA00023136"/>
    </source>
</evidence>
<dbReference type="AlphaFoldDB" id="A0A853DGF1"/>
<accession>A0A853DGF1</accession>
<comment type="caution">
    <text evidence="7">The sequence shown here is derived from an EMBL/GenBank/DDBJ whole genome shotgun (WGS) entry which is preliminary data.</text>
</comment>
<keyword evidence="5" id="KW-0472">Membrane</keyword>
<protein>
    <submittedName>
        <fullName evidence="7">Lauroyl/myristoyl acyltransferase</fullName>
    </submittedName>
</protein>
<evidence type="ECO:0000313" key="7">
    <source>
        <dbReference type="EMBL" id="NYK08152.1"/>
    </source>
</evidence>
<keyword evidence="4 7" id="KW-0808">Transferase</keyword>
<dbReference type="Pfam" id="PF03279">
    <property type="entry name" value="Lip_A_acyltrans"/>
    <property type="match status" value="1"/>
</dbReference>
<evidence type="ECO:0000256" key="1">
    <source>
        <dbReference type="ARBA" id="ARBA00004533"/>
    </source>
</evidence>
<keyword evidence="6 7" id="KW-0012">Acyltransferase</keyword>
<dbReference type="EMBL" id="JACCHJ010000001">
    <property type="protein sequence ID" value="NYK08152.1"/>
    <property type="molecule type" value="Genomic_DNA"/>
</dbReference>
<dbReference type="InterPro" id="IPR004960">
    <property type="entry name" value="LipA_acyltrans"/>
</dbReference>
<proteinExistence type="predicted"/>
<keyword evidence="8" id="KW-1185">Reference proteome</keyword>
<organism evidence="7 8">
    <name type="scientific">Leifsonia naganoensis</name>
    <dbReference type="NCBI Taxonomy" id="150025"/>
    <lineage>
        <taxon>Bacteria</taxon>
        <taxon>Bacillati</taxon>
        <taxon>Actinomycetota</taxon>
        <taxon>Actinomycetes</taxon>
        <taxon>Micrococcales</taxon>
        <taxon>Microbacteriaceae</taxon>
        <taxon>Leifsonia</taxon>
    </lineage>
</organism>
<dbReference type="GO" id="GO:0016746">
    <property type="term" value="F:acyltransferase activity"/>
    <property type="evidence" value="ECO:0007669"/>
    <property type="project" value="UniProtKB-KW"/>
</dbReference>
<keyword evidence="3" id="KW-0997">Cell inner membrane</keyword>
<name>A0A853DGF1_9MICO</name>
<evidence type="ECO:0000313" key="8">
    <source>
        <dbReference type="Proteomes" id="UP000521075"/>
    </source>
</evidence>
<sequence>MTLPVFNSFDLPSHPALFRSLQSLGPERAWDVMSELSEADLPHYRAQDSPAGEPTLEQIARRAMARAPRLDRERIADEARRFEAYPYRMQLDSYFLALWLNDPEALFRCVDLSGTERLLAEASRRRGVVLLPLHIGPSYAAPLLFGHLHPTTFVYNRANVDDLRPLAFPDLDVEAVPLAEGGTYRSALRALAGGRLFSMYPEVDPRGKSRHHTAVQIFGAELDVPLGPAILSRASGSAMMPVTLERADTGGHYRLQIHEPIAAPTTSAECVDRTVAVWRLIESELERTGFGDWEIWYDFERMLTDREDPRGY</sequence>
<dbReference type="RefSeq" id="WP_179699301.1">
    <property type="nucleotide sequence ID" value="NZ_BAAAHA010000002.1"/>
</dbReference>
<comment type="subcellular location">
    <subcellularLocation>
        <location evidence="1">Cell inner membrane</location>
    </subcellularLocation>
</comment>
<evidence type="ECO:0000256" key="6">
    <source>
        <dbReference type="ARBA" id="ARBA00023315"/>
    </source>
</evidence>
<evidence type="ECO:0000256" key="4">
    <source>
        <dbReference type="ARBA" id="ARBA00022679"/>
    </source>
</evidence>
<evidence type="ECO:0000256" key="3">
    <source>
        <dbReference type="ARBA" id="ARBA00022519"/>
    </source>
</evidence>
<evidence type="ECO:0000256" key="2">
    <source>
        <dbReference type="ARBA" id="ARBA00022475"/>
    </source>
</evidence>